<comment type="caution">
    <text evidence="1">The sequence shown here is derived from an EMBL/GenBank/DDBJ whole genome shotgun (WGS) entry which is preliminary data.</text>
</comment>
<name>A0A0M0J5I7_9EUKA</name>
<evidence type="ECO:0000313" key="2">
    <source>
        <dbReference type="Proteomes" id="UP000037460"/>
    </source>
</evidence>
<accession>A0A0M0J5I7</accession>
<sequence length="205" mass="23152">MDTSRFQMRANTQERGMCVHMQVREWAHRSNGDIGARGRVVAFRVGDQQELQIVGELKEATGQETRLVSTGKYKELQRLNIKRAINMMVDNYDLRDRFVRASAYAPIGQQQQALSYGNTAVEGLTQILEYFPDKLVANDLTREQSTFVLAALKSVSKSIDSFLGYMPQEVVEQAKAQIIEENRLNEKEYEAGDGVSDKDIINKGA</sequence>
<organism evidence="1 2">
    <name type="scientific">Chrysochromulina tobinii</name>
    <dbReference type="NCBI Taxonomy" id="1460289"/>
    <lineage>
        <taxon>Eukaryota</taxon>
        <taxon>Haptista</taxon>
        <taxon>Haptophyta</taxon>
        <taxon>Prymnesiophyceae</taxon>
        <taxon>Prymnesiales</taxon>
        <taxon>Chrysochromulinaceae</taxon>
        <taxon>Chrysochromulina</taxon>
    </lineage>
</organism>
<gene>
    <name evidence="1" type="ORF">Ctob_007745</name>
</gene>
<protein>
    <submittedName>
        <fullName evidence="1">Uncharacterized protein</fullName>
    </submittedName>
</protein>
<evidence type="ECO:0000313" key="1">
    <source>
        <dbReference type="EMBL" id="KOO21448.1"/>
    </source>
</evidence>
<dbReference type="OrthoDB" id="205651at2759"/>
<dbReference type="EMBL" id="JWZX01003362">
    <property type="protein sequence ID" value="KOO21448.1"/>
    <property type="molecule type" value="Genomic_DNA"/>
</dbReference>
<proteinExistence type="predicted"/>
<reference evidence="2" key="1">
    <citation type="journal article" date="2015" name="PLoS Genet.">
        <title>Genome Sequence and Transcriptome Analyses of Chrysochromulina tobin: Metabolic Tools for Enhanced Algal Fitness in the Prominent Order Prymnesiales (Haptophyceae).</title>
        <authorList>
            <person name="Hovde B.T."/>
            <person name="Deodato C.R."/>
            <person name="Hunsperger H.M."/>
            <person name="Ryken S.A."/>
            <person name="Yost W."/>
            <person name="Jha R.K."/>
            <person name="Patterson J."/>
            <person name="Monnat R.J. Jr."/>
            <person name="Barlow S.B."/>
            <person name="Starkenburg S.R."/>
            <person name="Cattolico R.A."/>
        </authorList>
    </citation>
    <scope>NUCLEOTIDE SEQUENCE</scope>
    <source>
        <strain evidence="2">CCMP291</strain>
    </source>
</reference>
<keyword evidence="2" id="KW-1185">Reference proteome</keyword>
<dbReference type="Proteomes" id="UP000037460">
    <property type="component" value="Unassembled WGS sequence"/>
</dbReference>
<dbReference type="AlphaFoldDB" id="A0A0M0J5I7"/>